<dbReference type="AlphaFoldDB" id="A0A2S0QB10"/>
<keyword evidence="1" id="KW-0175">Coiled coil</keyword>
<dbReference type="GeneID" id="78019595"/>
<dbReference type="RefSeq" id="WP_107806902.1">
    <property type="nucleotide sequence ID" value="NZ_CAWNZE010000001.1"/>
</dbReference>
<reference evidence="2 3" key="1">
    <citation type="submission" date="2017-03" db="EMBL/GenBank/DDBJ databases">
        <title>Comparative genomics of the toxic Baltic Sea cyanobacteria Nodularia spumigena UHCC 0039 and its response on varying salinity.</title>
        <authorList>
            <person name="Teikari J.E."/>
        </authorList>
    </citation>
    <scope>NUCLEOTIDE SEQUENCE [LARGE SCALE GENOMIC DNA]</scope>
    <source>
        <strain evidence="2 3">UHCC 0039</strain>
    </source>
</reference>
<proteinExistence type="predicted"/>
<evidence type="ECO:0000313" key="2">
    <source>
        <dbReference type="EMBL" id="AVZ31561.1"/>
    </source>
</evidence>
<dbReference type="KEGG" id="nsp:BMF81_04379"/>
<feature type="coiled-coil region" evidence="1">
    <location>
        <begin position="236"/>
        <end position="331"/>
    </location>
</feature>
<evidence type="ECO:0000313" key="3">
    <source>
        <dbReference type="Proteomes" id="UP000244056"/>
    </source>
</evidence>
<dbReference type="Proteomes" id="UP000244056">
    <property type="component" value="Chromosome"/>
</dbReference>
<accession>A0A2S0QB10</accession>
<sequence length="538" mass="61303">MTTQTIPNHSTSCTEWNTGNSKPIPALDYVDLNTSIKETFAAIDRFEWQAVDKILQMREQQIYLEGGYKNFEEYCQRELSTWGGYRRINQLLGAKKVIEAAGEFGGHIKNERQSRPLLRLVKEPEKLKQALAIALEQNPSPSESDFAAAAKKVVPPTVRKKHPVQEPMVPEITKVTVSSQSHFKYGESGIIEADPPNNYQQIVTFPDGERLLINNADLDTFSVSFPRERRYPAEYTEVIAALEQQHRQELERLEQELRVGLQAEASARPEAQIQEQLEAYQKLLQQQKEQNIQLQQRLDEMENLRQLEFENQQLQQRIQELEHAVQEHPSQQWGNTFNKQATKALNKQVKQALERTIDLRSLATEPPKENAQECLRLMGLALGHLASAMNNTQALEAAALILGSEPTPQAIAYRAEQLQLLPQAVSDIRQVLVKPGCSWQDFWDVAQEYQAIEQDYLAELTTQETDLIAALQKASAEPPVIGLGSIVAHADPYDRFYVARGKVIEDLGEEVVVAWEHSKEKFQKTDKYSRDKLRLWQG</sequence>
<organism evidence="2 3">
    <name type="scientific">Nodularia spumigena UHCC 0039</name>
    <dbReference type="NCBI Taxonomy" id="1914872"/>
    <lineage>
        <taxon>Bacteria</taxon>
        <taxon>Bacillati</taxon>
        <taxon>Cyanobacteriota</taxon>
        <taxon>Cyanophyceae</taxon>
        <taxon>Nostocales</taxon>
        <taxon>Nodulariaceae</taxon>
        <taxon>Nodularia</taxon>
    </lineage>
</organism>
<protein>
    <submittedName>
        <fullName evidence="2">Uncharacterized protein</fullName>
    </submittedName>
</protein>
<dbReference type="EMBL" id="CP020114">
    <property type="protein sequence ID" value="AVZ31561.1"/>
    <property type="molecule type" value="Genomic_DNA"/>
</dbReference>
<name>A0A2S0QB10_NODSP</name>
<evidence type="ECO:0000256" key="1">
    <source>
        <dbReference type="SAM" id="Coils"/>
    </source>
</evidence>
<gene>
    <name evidence="2" type="ORF">BMF81_04379</name>
</gene>